<dbReference type="SUPFAM" id="SSF48008">
    <property type="entry name" value="GntR ligand-binding domain-like"/>
    <property type="match status" value="1"/>
</dbReference>
<keyword evidence="2" id="KW-0238">DNA-binding</keyword>
<dbReference type="Pfam" id="PF00392">
    <property type="entry name" value="GntR"/>
    <property type="match status" value="1"/>
</dbReference>
<dbReference type="PANTHER" id="PTHR43537:SF5">
    <property type="entry name" value="UXU OPERON TRANSCRIPTIONAL REGULATOR"/>
    <property type="match status" value="1"/>
</dbReference>
<keyword evidence="6" id="KW-1185">Reference proteome</keyword>
<evidence type="ECO:0000256" key="3">
    <source>
        <dbReference type="ARBA" id="ARBA00023163"/>
    </source>
</evidence>
<dbReference type="Proteomes" id="UP001500929">
    <property type="component" value="Unassembled WGS sequence"/>
</dbReference>
<keyword evidence="3" id="KW-0804">Transcription</keyword>
<sequence>MPTPKYREAQLRLRSYISEKGLAAGDQLPAEADLAASFGISRLSLREAIKGLETVGVLKTRHGGGTYVEPFSFSPILENLPYAIELQSRDLRNLLEVRAALEEGLIGRASEWIRRRDLEALRELAVSMETATPERIAELDRQFHLRLYEPLDNPLVDQMIELFWEIFHRMQEQTVTSAPSGAELARLHLNIVDALADESDVVQAMSRHFDDIRVRLDHEA</sequence>
<organism evidence="5 6">
    <name type="scientific">Herbiconiux moechotypicola</name>
    <dbReference type="NCBI Taxonomy" id="637393"/>
    <lineage>
        <taxon>Bacteria</taxon>
        <taxon>Bacillati</taxon>
        <taxon>Actinomycetota</taxon>
        <taxon>Actinomycetes</taxon>
        <taxon>Micrococcales</taxon>
        <taxon>Microbacteriaceae</taxon>
        <taxon>Herbiconiux</taxon>
    </lineage>
</organism>
<evidence type="ECO:0000259" key="4">
    <source>
        <dbReference type="PROSITE" id="PS50949"/>
    </source>
</evidence>
<evidence type="ECO:0000313" key="5">
    <source>
        <dbReference type="EMBL" id="GAA2249329.1"/>
    </source>
</evidence>
<gene>
    <name evidence="5" type="ORF">GCM10009851_38600</name>
</gene>
<dbReference type="EMBL" id="BAAAQY010000015">
    <property type="protein sequence ID" value="GAA2249329.1"/>
    <property type="molecule type" value="Genomic_DNA"/>
</dbReference>
<dbReference type="InterPro" id="IPR008920">
    <property type="entry name" value="TF_FadR/GntR_C"/>
</dbReference>
<evidence type="ECO:0000313" key="6">
    <source>
        <dbReference type="Proteomes" id="UP001500929"/>
    </source>
</evidence>
<keyword evidence="1" id="KW-0805">Transcription regulation</keyword>
<evidence type="ECO:0000256" key="1">
    <source>
        <dbReference type="ARBA" id="ARBA00023015"/>
    </source>
</evidence>
<protein>
    <submittedName>
        <fullName evidence="5">FadR/GntR family transcriptional regulator</fullName>
    </submittedName>
</protein>
<dbReference type="SMART" id="SM00345">
    <property type="entry name" value="HTH_GNTR"/>
    <property type="match status" value="1"/>
</dbReference>
<name>A0ABN3E6B4_9MICO</name>
<dbReference type="Gene3D" id="1.20.120.530">
    <property type="entry name" value="GntR ligand-binding domain-like"/>
    <property type="match status" value="1"/>
</dbReference>
<dbReference type="InterPro" id="IPR011711">
    <property type="entry name" value="GntR_C"/>
</dbReference>
<dbReference type="SMART" id="SM00895">
    <property type="entry name" value="FCD"/>
    <property type="match status" value="1"/>
</dbReference>
<dbReference type="InterPro" id="IPR036388">
    <property type="entry name" value="WH-like_DNA-bd_sf"/>
</dbReference>
<dbReference type="PROSITE" id="PS50949">
    <property type="entry name" value="HTH_GNTR"/>
    <property type="match status" value="1"/>
</dbReference>
<accession>A0ABN3E6B4</accession>
<dbReference type="InterPro" id="IPR036390">
    <property type="entry name" value="WH_DNA-bd_sf"/>
</dbReference>
<comment type="caution">
    <text evidence="5">The sequence shown here is derived from an EMBL/GenBank/DDBJ whole genome shotgun (WGS) entry which is preliminary data.</text>
</comment>
<dbReference type="Gene3D" id="1.10.10.10">
    <property type="entry name" value="Winged helix-like DNA-binding domain superfamily/Winged helix DNA-binding domain"/>
    <property type="match status" value="1"/>
</dbReference>
<dbReference type="SUPFAM" id="SSF46785">
    <property type="entry name" value="Winged helix' DNA-binding domain"/>
    <property type="match status" value="1"/>
</dbReference>
<feature type="domain" description="HTH gntR-type" evidence="4">
    <location>
        <begin position="3"/>
        <end position="71"/>
    </location>
</feature>
<evidence type="ECO:0000256" key="2">
    <source>
        <dbReference type="ARBA" id="ARBA00023125"/>
    </source>
</evidence>
<reference evidence="5 6" key="1">
    <citation type="journal article" date="2019" name="Int. J. Syst. Evol. Microbiol.">
        <title>The Global Catalogue of Microorganisms (GCM) 10K type strain sequencing project: providing services to taxonomists for standard genome sequencing and annotation.</title>
        <authorList>
            <consortium name="The Broad Institute Genomics Platform"/>
            <consortium name="The Broad Institute Genome Sequencing Center for Infectious Disease"/>
            <person name="Wu L."/>
            <person name="Ma J."/>
        </authorList>
    </citation>
    <scope>NUCLEOTIDE SEQUENCE [LARGE SCALE GENOMIC DNA]</scope>
    <source>
        <strain evidence="5 6">JCM 16117</strain>
    </source>
</reference>
<dbReference type="CDD" id="cd07377">
    <property type="entry name" value="WHTH_GntR"/>
    <property type="match status" value="1"/>
</dbReference>
<dbReference type="PANTHER" id="PTHR43537">
    <property type="entry name" value="TRANSCRIPTIONAL REGULATOR, GNTR FAMILY"/>
    <property type="match status" value="1"/>
</dbReference>
<proteinExistence type="predicted"/>
<dbReference type="PRINTS" id="PR00035">
    <property type="entry name" value="HTHGNTR"/>
</dbReference>
<dbReference type="Pfam" id="PF07729">
    <property type="entry name" value="FCD"/>
    <property type="match status" value="1"/>
</dbReference>
<dbReference type="RefSeq" id="WP_259481557.1">
    <property type="nucleotide sequence ID" value="NZ_BAAAQY010000015.1"/>
</dbReference>
<dbReference type="InterPro" id="IPR000524">
    <property type="entry name" value="Tscrpt_reg_HTH_GntR"/>
</dbReference>